<proteinExistence type="predicted"/>
<reference evidence="1 2" key="1">
    <citation type="submission" date="2018-06" db="EMBL/GenBank/DDBJ databases">
        <authorList>
            <consortium name="Pathogen Informatics"/>
            <person name="Doyle S."/>
        </authorList>
    </citation>
    <scope>NUCLEOTIDE SEQUENCE [LARGE SCALE GENOMIC DNA]</scope>
    <source>
        <strain evidence="1 2">NCTC11978</strain>
    </source>
</reference>
<name>A0A378IWC7_9GAMM</name>
<accession>A0A378IWC7</accession>
<organism evidence="1 2">
    <name type="scientific">Legionella feeleii</name>
    <dbReference type="NCBI Taxonomy" id="453"/>
    <lineage>
        <taxon>Bacteria</taxon>
        <taxon>Pseudomonadati</taxon>
        <taxon>Pseudomonadota</taxon>
        <taxon>Gammaproteobacteria</taxon>
        <taxon>Legionellales</taxon>
        <taxon>Legionellaceae</taxon>
        <taxon>Legionella</taxon>
    </lineage>
</organism>
<dbReference type="Proteomes" id="UP000254033">
    <property type="component" value="Unassembled WGS sequence"/>
</dbReference>
<sequence>MISGLVATKDSIFLYSTYSWGATISNTTEALLDNHDLSTMAIL</sequence>
<dbReference type="EMBL" id="UGNY01000001">
    <property type="protein sequence ID" value="STX38791.1"/>
    <property type="molecule type" value="Genomic_DNA"/>
</dbReference>
<evidence type="ECO:0000313" key="2">
    <source>
        <dbReference type="Proteomes" id="UP000254033"/>
    </source>
</evidence>
<gene>
    <name evidence="1" type="ORF">NCTC11978_01980</name>
</gene>
<dbReference type="AlphaFoldDB" id="A0A378IWC7"/>
<protein>
    <submittedName>
        <fullName evidence="1">Uncharacterized protein</fullName>
    </submittedName>
</protein>
<evidence type="ECO:0000313" key="1">
    <source>
        <dbReference type="EMBL" id="STX38791.1"/>
    </source>
</evidence>